<feature type="domain" description="RRM" evidence="3">
    <location>
        <begin position="98"/>
        <end position="176"/>
    </location>
</feature>
<proteinExistence type="predicted"/>
<name>A0A8S3ZWI4_9EUPU</name>
<dbReference type="InterPro" id="IPR000504">
    <property type="entry name" value="RRM_dom"/>
</dbReference>
<dbReference type="Pfam" id="PF00076">
    <property type="entry name" value="RRM_1"/>
    <property type="match status" value="1"/>
</dbReference>
<evidence type="ECO:0000256" key="2">
    <source>
        <dbReference type="SAM" id="MobiDB-lite"/>
    </source>
</evidence>
<dbReference type="PANTHER" id="PTHR48034">
    <property type="entry name" value="TRANSFORMER-2 SEX-DETERMINING PROTEIN-RELATED"/>
    <property type="match status" value="1"/>
</dbReference>
<dbReference type="GO" id="GO:0003723">
    <property type="term" value="F:RNA binding"/>
    <property type="evidence" value="ECO:0007669"/>
    <property type="project" value="UniProtKB-UniRule"/>
</dbReference>
<evidence type="ECO:0000313" key="4">
    <source>
        <dbReference type="EMBL" id="CAG5132392.1"/>
    </source>
</evidence>
<feature type="compositionally biased region" description="Basic and acidic residues" evidence="2">
    <location>
        <begin position="192"/>
        <end position="259"/>
    </location>
</feature>
<feature type="compositionally biased region" description="Low complexity" evidence="2">
    <location>
        <begin position="41"/>
        <end position="52"/>
    </location>
</feature>
<dbReference type="OrthoDB" id="439808at2759"/>
<evidence type="ECO:0000256" key="1">
    <source>
        <dbReference type="PROSITE-ProRule" id="PRU00176"/>
    </source>
</evidence>
<gene>
    <name evidence="4" type="ORF">CUNI_LOCUS17950</name>
</gene>
<keyword evidence="1" id="KW-0694">RNA-binding</keyword>
<dbReference type="SUPFAM" id="SSF54928">
    <property type="entry name" value="RNA-binding domain, RBD"/>
    <property type="match status" value="1"/>
</dbReference>
<evidence type="ECO:0000259" key="3">
    <source>
        <dbReference type="PROSITE" id="PS50102"/>
    </source>
</evidence>
<dbReference type="PROSITE" id="PS50102">
    <property type="entry name" value="RRM"/>
    <property type="match status" value="1"/>
</dbReference>
<organism evidence="4 5">
    <name type="scientific">Candidula unifasciata</name>
    <dbReference type="NCBI Taxonomy" id="100452"/>
    <lineage>
        <taxon>Eukaryota</taxon>
        <taxon>Metazoa</taxon>
        <taxon>Spiralia</taxon>
        <taxon>Lophotrochozoa</taxon>
        <taxon>Mollusca</taxon>
        <taxon>Gastropoda</taxon>
        <taxon>Heterobranchia</taxon>
        <taxon>Euthyneura</taxon>
        <taxon>Panpulmonata</taxon>
        <taxon>Eupulmonata</taxon>
        <taxon>Stylommatophora</taxon>
        <taxon>Helicina</taxon>
        <taxon>Helicoidea</taxon>
        <taxon>Geomitridae</taxon>
        <taxon>Candidula</taxon>
    </lineage>
</organism>
<keyword evidence="5" id="KW-1185">Reference proteome</keyword>
<feature type="compositionally biased region" description="Basic residues" evidence="2">
    <location>
        <begin position="58"/>
        <end position="67"/>
    </location>
</feature>
<feature type="compositionally biased region" description="Basic and acidic residues" evidence="2">
    <location>
        <begin position="82"/>
        <end position="93"/>
    </location>
</feature>
<dbReference type="InterPro" id="IPR050441">
    <property type="entry name" value="RBM"/>
</dbReference>
<dbReference type="Proteomes" id="UP000678393">
    <property type="component" value="Unassembled WGS sequence"/>
</dbReference>
<reference evidence="4" key="1">
    <citation type="submission" date="2021-04" db="EMBL/GenBank/DDBJ databases">
        <authorList>
            <consortium name="Molecular Ecology Group"/>
        </authorList>
    </citation>
    <scope>NUCLEOTIDE SEQUENCE</scope>
</reference>
<dbReference type="InterPro" id="IPR035979">
    <property type="entry name" value="RBD_domain_sf"/>
</dbReference>
<dbReference type="AlphaFoldDB" id="A0A8S3ZWI4"/>
<dbReference type="InterPro" id="IPR012677">
    <property type="entry name" value="Nucleotide-bd_a/b_plait_sf"/>
</dbReference>
<evidence type="ECO:0000313" key="5">
    <source>
        <dbReference type="Proteomes" id="UP000678393"/>
    </source>
</evidence>
<feature type="region of interest" description="Disordered" evidence="2">
    <location>
        <begin position="1"/>
        <end position="93"/>
    </location>
</feature>
<feature type="region of interest" description="Disordered" evidence="2">
    <location>
        <begin position="175"/>
        <end position="259"/>
    </location>
</feature>
<dbReference type="EMBL" id="CAJHNH020005334">
    <property type="protein sequence ID" value="CAG5132392.1"/>
    <property type="molecule type" value="Genomic_DNA"/>
</dbReference>
<accession>A0A8S3ZWI4</accession>
<protein>
    <recommendedName>
        <fullName evidence="3">RRM domain-containing protein</fullName>
    </recommendedName>
</protein>
<dbReference type="SMART" id="SM00360">
    <property type="entry name" value="RRM"/>
    <property type="match status" value="1"/>
</dbReference>
<dbReference type="Gene3D" id="3.30.70.330">
    <property type="match status" value="1"/>
</dbReference>
<comment type="caution">
    <text evidence="4">The sequence shown here is derived from an EMBL/GenBank/DDBJ whole genome shotgun (WGS) entry which is preliminary data.</text>
</comment>
<sequence>MSPKRSRSRSRSRSPHDDRRGYKRRHSPERSSGSRRKENSSRSSSKGSSRSKSPSEKHRTRRSHKSDRRREERSRSYSPVASHKERDSKDKEEPDVCHCLGVFGLSSYTQEKDLRDVFSQYGDIDDICIIYDRQTGQSKGYGFVYFKSTSDAVEARRNTQGLVLDRRPIRVDYSFTVRPHSPTPGRYLGRRSSRDYDRDRQDRHYRDDSDYDDRPSYRDTRDSRDARDGRDARDSRDGRDGRDARDSRDTRRSSYRDWR</sequence>
<feature type="compositionally biased region" description="Basic residues" evidence="2">
    <location>
        <begin position="1"/>
        <end position="13"/>
    </location>
</feature>